<dbReference type="EMBL" id="MCFE01000310">
    <property type="protein sequence ID" value="ORX91700.1"/>
    <property type="molecule type" value="Genomic_DNA"/>
</dbReference>
<comment type="caution">
    <text evidence="2">The sequence shown here is derived from an EMBL/GenBank/DDBJ whole genome shotgun (WGS) entry which is preliminary data.</text>
</comment>
<feature type="region of interest" description="Disordered" evidence="1">
    <location>
        <begin position="1"/>
        <end position="74"/>
    </location>
</feature>
<evidence type="ECO:0000313" key="2">
    <source>
        <dbReference type="EMBL" id="ORX91700.1"/>
    </source>
</evidence>
<feature type="compositionally biased region" description="Basic and acidic residues" evidence="1">
    <location>
        <begin position="64"/>
        <end position="73"/>
    </location>
</feature>
<dbReference type="AlphaFoldDB" id="A0A1Y1Y120"/>
<dbReference type="InParanoid" id="A0A1Y1Y120"/>
<keyword evidence="3" id="KW-1185">Reference proteome</keyword>
<feature type="compositionally biased region" description="Polar residues" evidence="1">
    <location>
        <begin position="1"/>
        <end position="17"/>
    </location>
</feature>
<name>A0A1Y1Y120_9FUNG</name>
<accession>A0A1Y1Y120</accession>
<protein>
    <submittedName>
        <fullName evidence="2">Uncharacterized protein</fullName>
    </submittedName>
</protein>
<reference evidence="2 3" key="1">
    <citation type="submission" date="2016-07" db="EMBL/GenBank/DDBJ databases">
        <title>Pervasive Adenine N6-methylation of Active Genes in Fungi.</title>
        <authorList>
            <consortium name="DOE Joint Genome Institute"/>
            <person name="Mondo S.J."/>
            <person name="Dannebaum R.O."/>
            <person name="Kuo R.C."/>
            <person name="Labutti K."/>
            <person name="Haridas S."/>
            <person name="Kuo A."/>
            <person name="Salamov A."/>
            <person name="Ahrendt S.R."/>
            <person name="Lipzen A."/>
            <person name="Sullivan W."/>
            <person name="Andreopoulos W.B."/>
            <person name="Clum A."/>
            <person name="Lindquist E."/>
            <person name="Daum C."/>
            <person name="Ramamoorthy G.K."/>
            <person name="Gryganskyi A."/>
            <person name="Culley D."/>
            <person name="Magnuson J.K."/>
            <person name="James T.Y."/>
            <person name="O'Malley M.A."/>
            <person name="Stajich J.E."/>
            <person name="Spatafora J.W."/>
            <person name="Visel A."/>
            <person name="Grigoriev I.V."/>
        </authorList>
    </citation>
    <scope>NUCLEOTIDE SEQUENCE [LARGE SCALE GENOMIC DNA]</scope>
    <source>
        <strain evidence="2 3">CBS 931.73</strain>
    </source>
</reference>
<evidence type="ECO:0000313" key="3">
    <source>
        <dbReference type="Proteomes" id="UP000193498"/>
    </source>
</evidence>
<dbReference type="Proteomes" id="UP000193498">
    <property type="component" value="Unassembled WGS sequence"/>
</dbReference>
<gene>
    <name evidence="2" type="ORF">K493DRAFT_355309</name>
</gene>
<organism evidence="2 3">
    <name type="scientific">Basidiobolus meristosporus CBS 931.73</name>
    <dbReference type="NCBI Taxonomy" id="1314790"/>
    <lineage>
        <taxon>Eukaryota</taxon>
        <taxon>Fungi</taxon>
        <taxon>Fungi incertae sedis</taxon>
        <taxon>Zoopagomycota</taxon>
        <taxon>Entomophthoromycotina</taxon>
        <taxon>Basidiobolomycetes</taxon>
        <taxon>Basidiobolales</taxon>
        <taxon>Basidiobolaceae</taxon>
        <taxon>Basidiobolus</taxon>
    </lineage>
</organism>
<sequence length="107" mass="11913">MNEDATNSDSGYSTQSSRKGRTEETIEPSPNKSIDHNTPLPYPSALFTPPLESETNRNPTAYRPIKEKSKASKDTNFTSFKEILSAQIFNLQSFEKLSKTPSLSNPT</sequence>
<proteinExistence type="predicted"/>
<evidence type="ECO:0000256" key="1">
    <source>
        <dbReference type="SAM" id="MobiDB-lite"/>
    </source>
</evidence>